<reference evidence="1 2" key="1">
    <citation type="journal article" date="2021" name="BMC Biol.">
        <title>Horizontally acquired antibacterial genes associated with adaptive radiation of ladybird beetles.</title>
        <authorList>
            <person name="Li H.S."/>
            <person name="Tang X.F."/>
            <person name="Huang Y.H."/>
            <person name="Xu Z.Y."/>
            <person name="Chen M.L."/>
            <person name="Du X.Y."/>
            <person name="Qiu B.Y."/>
            <person name="Chen P.T."/>
            <person name="Zhang W."/>
            <person name="Slipinski A."/>
            <person name="Escalona H.E."/>
            <person name="Waterhouse R.M."/>
            <person name="Zwick A."/>
            <person name="Pang H."/>
        </authorList>
    </citation>
    <scope>NUCLEOTIDE SEQUENCE [LARGE SCALE GENOMIC DNA]</scope>
    <source>
        <strain evidence="1">SYSU2018</strain>
    </source>
</reference>
<keyword evidence="2" id="KW-1185">Reference proteome</keyword>
<gene>
    <name evidence="1" type="ORF">HHI36_008309</name>
</gene>
<proteinExistence type="predicted"/>
<dbReference type="AlphaFoldDB" id="A0ABD2MSB5"/>
<dbReference type="Proteomes" id="UP001516400">
    <property type="component" value="Unassembled WGS sequence"/>
</dbReference>
<evidence type="ECO:0008006" key="3">
    <source>
        <dbReference type="Google" id="ProtNLM"/>
    </source>
</evidence>
<evidence type="ECO:0000313" key="1">
    <source>
        <dbReference type="EMBL" id="KAL3269228.1"/>
    </source>
</evidence>
<protein>
    <recommendedName>
        <fullName evidence="3">Endonuclease/exonuclease/phosphatase domain-containing protein</fullName>
    </recommendedName>
</protein>
<dbReference type="EMBL" id="JABFTP020000021">
    <property type="protein sequence ID" value="KAL3269228.1"/>
    <property type="molecule type" value="Genomic_DNA"/>
</dbReference>
<comment type="caution">
    <text evidence="1">The sequence shown here is derived from an EMBL/GenBank/DDBJ whole genome shotgun (WGS) entry which is preliminary data.</text>
</comment>
<accession>A0ABD2MSB5</accession>
<organism evidence="1 2">
    <name type="scientific">Cryptolaemus montrouzieri</name>
    <dbReference type="NCBI Taxonomy" id="559131"/>
    <lineage>
        <taxon>Eukaryota</taxon>
        <taxon>Metazoa</taxon>
        <taxon>Ecdysozoa</taxon>
        <taxon>Arthropoda</taxon>
        <taxon>Hexapoda</taxon>
        <taxon>Insecta</taxon>
        <taxon>Pterygota</taxon>
        <taxon>Neoptera</taxon>
        <taxon>Endopterygota</taxon>
        <taxon>Coleoptera</taxon>
        <taxon>Polyphaga</taxon>
        <taxon>Cucujiformia</taxon>
        <taxon>Coccinelloidea</taxon>
        <taxon>Coccinellidae</taxon>
        <taxon>Scymninae</taxon>
        <taxon>Scymnini</taxon>
        <taxon>Cryptolaemus</taxon>
    </lineage>
</organism>
<name>A0ABD2MSB5_9CUCU</name>
<evidence type="ECO:0000313" key="2">
    <source>
        <dbReference type="Proteomes" id="UP001516400"/>
    </source>
</evidence>
<sequence length="213" mass="24325">MIESDIKSAQSRVNILGATQLRRRVRKESGDAEYVPSNSRVVTFKTKTLPHKISIWGCTREVSLYIGPVIQFYNCFRYGHSSKSSKICSNCGSDHDESKSETKEDPKCHIKVPLICSSDISIDIQWTVLQDPCFSDHLPILINYNNFHSPTHPMSKNLLIKYNSSKANWDEYKELVSQLMNTDNYNSLESPQNIIIQVTDQAIPKKKQQRSQA</sequence>